<dbReference type="InParanoid" id="A0A517SLZ4"/>
<dbReference type="EMBL" id="CP036271">
    <property type="protein sequence ID" value="QDT57144.1"/>
    <property type="molecule type" value="Genomic_DNA"/>
</dbReference>
<organism evidence="2 3">
    <name type="scientific">Caulifigura coniformis</name>
    <dbReference type="NCBI Taxonomy" id="2527983"/>
    <lineage>
        <taxon>Bacteria</taxon>
        <taxon>Pseudomonadati</taxon>
        <taxon>Planctomycetota</taxon>
        <taxon>Planctomycetia</taxon>
        <taxon>Planctomycetales</taxon>
        <taxon>Planctomycetaceae</taxon>
        <taxon>Caulifigura</taxon>
    </lineage>
</organism>
<keyword evidence="3" id="KW-1185">Reference proteome</keyword>
<dbReference type="KEGG" id="ccos:Pan44_52110"/>
<evidence type="ECO:0000256" key="1">
    <source>
        <dbReference type="SAM" id="Phobius"/>
    </source>
</evidence>
<proteinExistence type="predicted"/>
<sequence length="64" mass="7141">MRTAFLFIRFLLILAWIAWLVAFWQGWLAGGWAIIAISAVGIAESAYTQVSQRSPREVTDARSG</sequence>
<name>A0A517SLZ4_9PLAN</name>
<feature type="transmembrane region" description="Helical" evidence="1">
    <location>
        <begin position="7"/>
        <end position="24"/>
    </location>
</feature>
<dbReference type="Proteomes" id="UP000315700">
    <property type="component" value="Chromosome"/>
</dbReference>
<evidence type="ECO:0000313" key="3">
    <source>
        <dbReference type="Proteomes" id="UP000315700"/>
    </source>
</evidence>
<dbReference type="AlphaFoldDB" id="A0A517SLZ4"/>
<keyword evidence="1" id="KW-1133">Transmembrane helix</keyword>
<feature type="transmembrane region" description="Helical" evidence="1">
    <location>
        <begin position="30"/>
        <end position="47"/>
    </location>
</feature>
<gene>
    <name evidence="2" type="ORF">Pan44_52110</name>
</gene>
<reference evidence="2 3" key="1">
    <citation type="submission" date="2019-02" db="EMBL/GenBank/DDBJ databases">
        <title>Deep-cultivation of Planctomycetes and their phenomic and genomic characterization uncovers novel biology.</title>
        <authorList>
            <person name="Wiegand S."/>
            <person name="Jogler M."/>
            <person name="Boedeker C."/>
            <person name="Pinto D."/>
            <person name="Vollmers J."/>
            <person name="Rivas-Marin E."/>
            <person name="Kohn T."/>
            <person name="Peeters S.H."/>
            <person name="Heuer A."/>
            <person name="Rast P."/>
            <person name="Oberbeckmann S."/>
            <person name="Bunk B."/>
            <person name="Jeske O."/>
            <person name="Meyerdierks A."/>
            <person name="Storesund J.E."/>
            <person name="Kallscheuer N."/>
            <person name="Luecker S."/>
            <person name="Lage O.M."/>
            <person name="Pohl T."/>
            <person name="Merkel B.J."/>
            <person name="Hornburger P."/>
            <person name="Mueller R.-W."/>
            <person name="Bruemmer F."/>
            <person name="Labrenz M."/>
            <person name="Spormann A.M."/>
            <person name="Op den Camp H."/>
            <person name="Overmann J."/>
            <person name="Amann R."/>
            <person name="Jetten M.S.M."/>
            <person name="Mascher T."/>
            <person name="Medema M.H."/>
            <person name="Devos D.P."/>
            <person name="Kaster A.-K."/>
            <person name="Ovreas L."/>
            <person name="Rohde M."/>
            <person name="Galperin M.Y."/>
            <person name="Jogler C."/>
        </authorList>
    </citation>
    <scope>NUCLEOTIDE SEQUENCE [LARGE SCALE GENOMIC DNA]</scope>
    <source>
        <strain evidence="2 3">Pan44</strain>
    </source>
</reference>
<keyword evidence="1" id="KW-0472">Membrane</keyword>
<evidence type="ECO:0000313" key="2">
    <source>
        <dbReference type="EMBL" id="QDT57144.1"/>
    </source>
</evidence>
<protein>
    <submittedName>
        <fullName evidence="2">Uncharacterized protein</fullName>
    </submittedName>
</protein>
<dbReference type="RefSeq" id="WP_145034526.1">
    <property type="nucleotide sequence ID" value="NZ_CP036271.1"/>
</dbReference>
<keyword evidence="1" id="KW-0812">Transmembrane</keyword>
<accession>A0A517SLZ4</accession>